<dbReference type="EMBL" id="GBXM01040588">
    <property type="protein sequence ID" value="JAH67989.1"/>
    <property type="molecule type" value="Transcribed_RNA"/>
</dbReference>
<sequence length="46" mass="5307">MTPVFSIIICAFRTNLYKGKGFIQHMFANTNTLEKWTAVCNKLNKL</sequence>
<evidence type="ECO:0000313" key="1">
    <source>
        <dbReference type="EMBL" id="JAH67989.1"/>
    </source>
</evidence>
<proteinExistence type="predicted"/>
<protein>
    <submittedName>
        <fullName evidence="1">Uncharacterized protein</fullName>
    </submittedName>
</protein>
<name>A0A0E9UQ52_ANGAN</name>
<accession>A0A0E9UQ52</accession>
<organism evidence="1">
    <name type="scientific">Anguilla anguilla</name>
    <name type="common">European freshwater eel</name>
    <name type="synonym">Muraena anguilla</name>
    <dbReference type="NCBI Taxonomy" id="7936"/>
    <lineage>
        <taxon>Eukaryota</taxon>
        <taxon>Metazoa</taxon>
        <taxon>Chordata</taxon>
        <taxon>Craniata</taxon>
        <taxon>Vertebrata</taxon>
        <taxon>Euteleostomi</taxon>
        <taxon>Actinopterygii</taxon>
        <taxon>Neopterygii</taxon>
        <taxon>Teleostei</taxon>
        <taxon>Anguilliformes</taxon>
        <taxon>Anguillidae</taxon>
        <taxon>Anguilla</taxon>
    </lineage>
</organism>
<reference evidence="1" key="1">
    <citation type="submission" date="2014-11" db="EMBL/GenBank/DDBJ databases">
        <authorList>
            <person name="Amaro Gonzalez C."/>
        </authorList>
    </citation>
    <scope>NUCLEOTIDE SEQUENCE</scope>
</reference>
<dbReference type="AlphaFoldDB" id="A0A0E9UQ52"/>
<reference evidence="1" key="2">
    <citation type="journal article" date="2015" name="Fish Shellfish Immunol.">
        <title>Early steps in the European eel (Anguilla anguilla)-Vibrio vulnificus interaction in the gills: Role of the RtxA13 toxin.</title>
        <authorList>
            <person name="Callol A."/>
            <person name="Pajuelo D."/>
            <person name="Ebbesson L."/>
            <person name="Teles M."/>
            <person name="MacKenzie S."/>
            <person name="Amaro C."/>
        </authorList>
    </citation>
    <scope>NUCLEOTIDE SEQUENCE</scope>
</reference>